<keyword evidence="2" id="KW-0399">Innate immunity</keyword>
<evidence type="ECO:0000259" key="6">
    <source>
        <dbReference type="SMART" id="SM00701"/>
    </source>
</evidence>
<feature type="domain" description="N-acetylmuramoyl-L-alanine amidase" evidence="5">
    <location>
        <begin position="119"/>
        <end position="259"/>
    </location>
</feature>
<dbReference type="SUPFAM" id="SSF55846">
    <property type="entry name" value="N-acetylmuramoyl-L-alanine amidase-like"/>
    <property type="match status" value="1"/>
</dbReference>
<evidence type="ECO:0000256" key="1">
    <source>
        <dbReference type="ARBA" id="ARBA00007553"/>
    </source>
</evidence>
<feature type="domain" description="Peptidoglycan recognition protein family" evidence="6">
    <location>
        <begin position="106"/>
        <end position="253"/>
    </location>
</feature>
<gene>
    <name evidence="8" type="primary">LOC113212163</name>
</gene>
<accession>A0A6J1T029</accession>
<dbReference type="InterPro" id="IPR015510">
    <property type="entry name" value="PGRP"/>
</dbReference>
<dbReference type="AlphaFoldDB" id="A0A6J1T029"/>
<keyword evidence="4" id="KW-0812">Transmembrane</keyword>
<dbReference type="GeneID" id="113212163"/>
<dbReference type="InterPro" id="IPR036505">
    <property type="entry name" value="Amidase/PGRP_sf"/>
</dbReference>
<evidence type="ECO:0000256" key="2">
    <source>
        <dbReference type="ARBA" id="ARBA00022588"/>
    </source>
</evidence>
<evidence type="ECO:0000256" key="3">
    <source>
        <dbReference type="ARBA" id="ARBA00022859"/>
    </source>
</evidence>
<dbReference type="Proteomes" id="UP000504606">
    <property type="component" value="Unplaced"/>
</dbReference>
<feature type="transmembrane region" description="Helical" evidence="4">
    <location>
        <begin position="26"/>
        <end position="47"/>
    </location>
</feature>
<dbReference type="FunFam" id="3.40.80.10:FF:000001">
    <property type="entry name" value="Peptidoglycan recognition protein 1"/>
    <property type="match status" value="1"/>
</dbReference>
<dbReference type="SMART" id="SM00701">
    <property type="entry name" value="PGRP"/>
    <property type="match status" value="1"/>
</dbReference>
<evidence type="ECO:0000313" key="8">
    <source>
        <dbReference type="RefSeq" id="XP_026286553.1"/>
    </source>
</evidence>
<keyword evidence="7" id="KW-1185">Reference proteome</keyword>
<evidence type="ECO:0000259" key="5">
    <source>
        <dbReference type="SMART" id="SM00644"/>
    </source>
</evidence>
<proteinExistence type="inferred from homology"/>
<comment type="similarity">
    <text evidence="1">Belongs to the N-acetylmuramoyl-L-alanine amidase 2 family.</text>
</comment>
<sequence length="284" mass="30825">MGHPPLPRFTYCVALLPAIPDRPCRWLQAATALVLVAVVVVLGILVLTRPGPSDSASQTALDTNKATTTTAAATTTTTTMTTFTVPSTTDSTPLVGSTSKRPFEAEVLVSRGEWRARGARNPGSVLMTPVMDVIVQHTAGYQCATRAECSAEVLRIQDSQMDWRHRPQPFSDIGYNFLVGGDGHAYWGRGWDTVGAHTYGWNTKSIGVGIIGTFTNETAPPALQSALRRLLEWGVSLGKLTGNYKIMGACQVQSSDSPGWSFMEDLRTWSHWSNYTSVPWACMT</sequence>
<keyword evidence="3" id="KW-0391">Immunity</keyword>
<keyword evidence="4" id="KW-0472">Membrane</keyword>
<dbReference type="OrthoDB" id="10001926at2759"/>
<keyword evidence="4" id="KW-1133">Transmembrane helix</keyword>
<dbReference type="GO" id="GO:0045087">
    <property type="term" value="P:innate immune response"/>
    <property type="evidence" value="ECO:0007669"/>
    <property type="project" value="UniProtKB-KW"/>
</dbReference>
<dbReference type="GO" id="GO:0008270">
    <property type="term" value="F:zinc ion binding"/>
    <property type="evidence" value="ECO:0007669"/>
    <property type="project" value="InterPro"/>
</dbReference>
<dbReference type="GO" id="GO:0008745">
    <property type="term" value="F:N-acetylmuramoyl-L-alanine amidase activity"/>
    <property type="evidence" value="ECO:0007669"/>
    <property type="project" value="InterPro"/>
</dbReference>
<dbReference type="InterPro" id="IPR002502">
    <property type="entry name" value="Amidase_domain"/>
</dbReference>
<reference evidence="8" key="1">
    <citation type="submission" date="2025-08" db="UniProtKB">
        <authorList>
            <consortium name="RefSeq"/>
        </authorList>
    </citation>
    <scope>IDENTIFICATION</scope>
    <source>
        <tissue evidence="8">Whole organism</tissue>
    </source>
</reference>
<dbReference type="InterPro" id="IPR006619">
    <property type="entry name" value="PGRP_domain_met/bac"/>
</dbReference>
<dbReference type="GO" id="GO:0009253">
    <property type="term" value="P:peptidoglycan catabolic process"/>
    <property type="evidence" value="ECO:0007669"/>
    <property type="project" value="InterPro"/>
</dbReference>
<dbReference type="PANTHER" id="PTHR11022">
    <property type="entry name" value="PEPTIDOGLYCAN RECOGNITION PROTEIN"/>
    <property type="match status" value="1"/>
</dbReference>
<dbReference type="PANTHER" id="PTHR11022:SF41">
    <property type="entry name" value="PEPTIDOGLYCAN-RECOGNITION PROTEIN LC-RELATED"/>
    <property type="match status" value="1"/>
</dbReference>
<dbReference type="SMART" id="SM00644">
    <property type="entry name" value="Ami_2"/>
    <property type="match status" value="1"/>
</dbReference>
<dbReference type="RefSeq" id="XP_026286553.1">
    <property type="nucleotide sequence ID" value="XM_026430768.2"/>
</dbReference>
<dbReference type="Pfam" id="PF01510">
    <property type="entry name" value="Amidase_2"/>
    <property type="match status" value="1"/>
</dbReference>
<dbReference type="Gene3D" id="3.40.80.10">
    <property type="entry name" value="Peptidoglycan recognition protein-like"/>
    <property type="match status" value="1"/>
</dbReference>
<evidence type="ECO:0000313" key="7">
    <source>
        <dbReference type="Proteomes" id="UP000504606"/>
    </source>
</evidence>
<name>A0A6J1T029_FRAOC</name>
<dbReference type="KEGG" id="foc:113212163"/>
<evidence type="ECO:0000256" key="4">
    <source>
        <dbReference type="SAM" id="Phobius"/>
    </source>
</evidence>
<organism evidence="7 8">
    <name type="scientific">Frankliniella occidentalis</name>
    <name type="common">Western flower thrips</name>
    <name type="synonym">Euthrips occidentalis</name>
    <dbReference type="NCBI Taxonomy" id="133901"/>
    <lineage>
        <taxon>Eukaryota</taxon>
        <taxon>Metazoa</taxon>
        <taxon>Ecdysozoa</taxon>
        <taxon>Arthropoda</taxon>
        <taxon>Hexapoda</taxon>
        <taxon>Insecta</taxon>
        <taxon>Pterygota</taxon>
        <taxon>Neoptera</taxon>
        <taxon>Paraneoptera</taxon>
        <taxon>Thysanoptera</taxon>
        <taxon>Terebrantia</taxon>
        <taxon>Thripoidea</taxon>
        <taxon>Thripidae</taxon>
        <taxon>Frankliniella</taxon>
    </lineage>
</organism>
<protein>
    <submittedName>
        <fullName evidence="8">Peptidoglycan-recognition protein SC2-like</fullName>
    </submittedName>
</protein>
<dbReference type="CDD" id="cd06583">
    <property type="entry name" value="PGRP"/>
    <property type="match status" value="1"/>
</dbReference>